<dbReference type="EMBL" id="CP002457">
    <property type="protein sequence ID" value="ADV56101.1"/>
    <property type="molecule type" value="Genomic_DNA"/>
</dbReference>
<dbReference type="KEGG" id="shp:Sput200_3722"/>
<dbReference type="Proteomes" id="UP000008209">
    <property type="component" value="Chromosome"/>
</dbReference>
<sequence>MDDVICLVVDREFDGQAGLFLWWGDIGEPNVMTFYFNNREQWKDISKIARSIVRYGSCRVFFGDSSLLIEPNDGSVISINS</sequence>
<dbReference type="PATRIC" id="fig|399804.5.peg.3853"/>
<accession>E6XHR6</accession>
<name>E6XHR6_SHEP2</name>
<evidence type="ECO:0000313" key="1">
    <source>
        <dbReference type="EMBL" id="ADV56101.1"/>
    </source>
</evidence>
<organism evidence="2 3">
    <name type="scientific">Shewanella putrefaciens (strain 200)</name>
    <dbReference type="NCBI Taxonomy" id="399804"/>
    <lineage>
        <taxon>Bacteria</taxon>
        <taxon>Pseudomonadati</taxon>
        <taxon>Pseudomonadota</taxon>
        <taxon>Gammaproteobacteria</taxon>
        <taxon>Alteromonadales</taxon>
        <taxon>Shewanellaceae</taxon>
        <taxon>Shewanella</taxon>
    </lineage>
</organism>
<dbReference type="AlphaFoldDB" id="E6XHR6"/>
<dbReference type="KEGG" id="shp:Sput200_3982"/>
<proteinExistence type="predicted"/>
<dbReference type="HOGENOM" id="CLU_2571951_0_0_6"/>
<protein>
    <submittedName>
        <fullName evidence="2">Uncharacterized protein</fullName>
    </submittedName>
</protein>
<evidence type="ECO:0000313" key="3">
    <source>
        <dbReference type="Proteomes" id="UP000008209"/>
    </source>
</evidence>
<gene>
    <name evidence="1" type="ordered locus">Sput200_3722</name>
    <name evidence="2" type="ordered locus">Sput200_3982</name>
</gene>
<reference evidence="2 3" key="1">
    <citation type="submission" date="2011-01" db="EMBL/GenBank/DDBJ databases">
        <title>Complete sequence of Shewanella putrefaciens 200.</title>
        <authorList>
            <consortium name="US DOE Joint Genome Institute"/>
            <person name="Lucas S."/>
            <person name="Copeland A."/>
            <person name="Lapidus A."/>
            <person name="Cheng J.-F."/>
            <person name="Bruce D."/>
            <person name="Goodwin L."/>
            <person name="Pitluck S."/>
            <person name="Munk A.C."/>
            <person name="Detter J.C."/>
            <person name="Han C."/>
            <person name="Tapia R."/>
            <person name="Land M."/>
            <person name="Hauser L."/>
            <person name="Chang Y.-J."/>
            <person name="Jeffries C."/>
            <person name="Kyrpides N."/>
            <person name="Ivanova N."/>
            <person name="Mikhailova N."/>
            <person name="Kolker E."/>
            <person name="Lawrence C."/>
            <person name="McCue L.A."/>
            <person name="DiChristina T."/>
            <person name="Nealson K."/>
            <person name="Fredrickson J.K."/>
            <person name="Woyke T."/>
        </authorList>
    </citation>
    <scope>NUCLEOTIDE SEQUENCE [LARGE SCALE GENOMIC DNA]</scope>
    <source>
        <strain evidence="2 3">200</strain>
    </source>
</reference>
<dbReference type="EMBL" id="CP002457">
    <property type="protein sequence ID" value="ADV56341.1"/>
    <property type="molecule type" value="Genomic_DNA"/>
</dbReference>
<evidence type="ECO:0000313" key="2">
    <source>
        <dbReference type="EMBL" id="ADV56341.1"/>
    </source>
</evidence>